<dbReference type="Proteomes" id="UP001595698">
    <property type="component" value="Unassembled WGS sequence"/>
</dbReference>
<evidence type="ECO:0000313" key="2">
    <source>
        <dbReference type="Proteomes" id="UP001595698"/>
    </source>
</evidence>
<comment type="caution">
    <text evidence="1">The sequence shown here is derived from an EMBL/GenBank/DDBJ whole genome shotgun (WGS) entry which is preliminary data.</text>
</comment>
<organism evidence="1 2">
    <name type="scientific">Streptosporangium jomthongense</name>
    <dbReference type="NCBI Taxonomy" id="1193683"/>
    <lineage>
        <taxon>Bacteria</taxon>
        <taxon>Bacillati</taxon>
        <taxon>Actinomycetota</taxon>
        <taxon>Actinomycetes</taxon>
        <taxon>Streptosporangiales</taxon>
        <taxon>Streptosporangiaceae</taxon>
        <taxon>Streptosporangium</taxon>
    </lineage>
</organism>
<sequence>MTTAEATWVRDHAWTGAMRKTYKEVPGFYLTCSCQWNGPCLNDARPGVHEVCHMGVAMSYYETVIEVRGGQAVAAFPTPYRHPTASATGWHPSHLAMVWIADRRCRWQCTCPCDHRRDVAHAPERNPRQPKRPIRYEVVELPGLLAGVS</sequence>
<gene>
    <name evidence="1" type="ORF">ACFOYY_32690</name>
</gene>
<keyword evidence="2" id="KW-1185">Reference proteome</keyword>
<protein>
    <submittedName>
        <fullName evidence="1">Uncharacterized protein</fullName>
    </submittedName>
</protein>
<evidence type="ECO:0000313" key="1">
    <source>
        <dbReference type="EMBL" id="MFC3984924.1"/>
    </source>
</evidence>
<name>A0ABV8F9I7_9ACTN</name>
<reference evidence="2" key="1">
    <citation type="journal article" date="2019" name="Int. J. Syst. Evol. Microbiol.">
        <title>The Global Catalogue of Microorganisms (GCM) 10K type strain sequencing project: providing services to taxonomists for standard genome sequencing and annotation.</title>
        <authorList>
            <consortium name="The Broad Institute Genomics Platform"/>
            <consortium name="The Broad Institute Genome Sequencing Center for Infectious Disease"/>
            <person name="Wu L."/>
            <person name="Ma J."/>
        </authorList>
    </citation>
    <scope>NUCLEOTIDE SEQUENCE [LARGE SCALE GENOMIC DNA]</scope>
    <source>
        <strain evidence="2">TBRC 7912</strain>
    </source>
</reference>
<dbReference type="RefSeq" id="WP_386194940.1">
    <property type="nucleotide sequence ID" value="NZ_JBHSBC010000039.1"/>
</dbReference>
<proteinExistence type="predicted"/>
<accession>A0ABV8F9I7</accession>
<dbReference type="EMBL" id="JBHSBC010000039">
    <property type="protein sequence ID" value="MFC3984924.1"/>
    <property type="molecule type" value="Genomic_DNA"/>
</dbReference>